<feature type="compositionally biased region" description="Low complexity" evidence="1">
    <location>
        <begin position="348"/>
        <end position="367"/>
    </location>
</feature>
<organism evidence="2 3">
    <name type="scientific">Blattamonas nauphoetae</name>
    <dbReference type="NCBI Taxonomy" id="2049346"/>
    <lineage>
        <taxon>Eukaryota</taxon>
        <taxon>Metamonada</taxon>
        <taxon>Preaxostyla</taxon>
        <taxon>Oxymonadida</taxon>
        <taxon>Blattamonas</taxon>
    </lineage>
</organism>
<name>A0ABQ9WRB3_9EUKA</name>
<gene>
    <name evidence="2" type="ORF">BLNAU_23046</name>
</gene>
<protein>
    <submittedName>
        <fullName evidence="2">Uncharacterized protein</fullName>
    </submittedName>
</protein>
<feature type="region of interest" description="Disordered" evidence="1">
    <location>
        <begin position="336"/>
        <end position="377"/>
    </location>
</feature>
<reference evidence="2 3" key="1">
    <citation type="journal article" date="2022" name="bioRxiv">
        <title>Genomics of Preaxostyla Flagellates Illuminates Evolutionary Transitions and the Path Towards Mitochondrial Loss.</title>
        <authorList>
            <person name="Novak L.V.F."/>
            <person name="Treitli S.C."/>
            <person name="Pyrih J."/>
            <person name="Halakuc P."/>
            <person name="Pipaliya S.V."/>
            <person name="Vacek V."/>
            <person name="Brzon O."/>
            <person name="Soukal P."/>
            <person name="Eme L."/>
            <person name="Dacks J.B."/>
            <person name="Karnkowska A."/>
            <person name="Elias M."/>
            <person name="Hampl V."/>
        </authorList>
    </citation>
    <scope>NUCLEOTIDE SEQUENCE [LARGE SCALE GENOMIC DNA]</scope>
    <source>
        <strain evidence="2">NAU3</strain>
        <tissue evidence="2">Gut</tissue>
    </source>
</reference>
<evidence type="ECO:0000313" key="3">
    <source>
        <dbReference type="Proteomes" id="UP001281761"/>
    </source>
</evidence>
<dbReference type="EMBL" id="JARBJD010000440">
    <property type="protein sequence ID" value="KAK2942032.1"/>
    <property type="molecule type" value="Genomic_DNA"/>
</dbReference>
<sequence length="396" mass="43683">MIVHKTSSRPQVENITSKQKTYLETILNQISGDCQTLYPMMLKDLLVLVAESDWALSIYMMWSTSNLLRNIVKRHNHVMFHWIGSNLDEDLLAGIGDCLELWFSTNRSSSTFLAHHQTQFLAFLDHFENMKSNSQLLKILSQLCFSPHLEVSKVTLTALSKRTKSDSETRDFLRALKVPSTSTESSSELLPFATRLCSTLAAHVSQLKSLFTESSDSTSALCTPSPTVPDESPLHTGNTMLEILHEGISLLNSLKISSDFYGLIISEIILVDCGFVPFLISTIIACLDLLDQQTTTVKCPPADRTDLLIKVLHNSWDGAADTLLTSGANLLPLHANQHLSSGNDPPSHKLSLSPDSSPSGRESGSTSDPRIQADDSSHAIRLVPRLYAHCHRPSGC</sequence>
<evidence type="ECO:0000256" key="1">
    <source>
        <dbReference type="SAM" id="MobiDB-lite"/>
    </source>
</evidence>
<keyword evidence="3" id="KW-1185">Reference proteome</keyword>
<comment type="caution">
    <text evidence="2">The sequence shown here is derived from an EMBL/GenBank/DDBJ whole genome shotgun (WGS) entry which is preliminary data.</text>
</comment>
<proteinExistence type="predicted"/>
<accession>A0ABQ9WRB3</accession>
<dbReference type="Proteomes" id="UP001281761">
    <property type="component" value="Unassembled WGS sequence"/>
</dbReference>
<evidence type="ECO:0000313" key="2">
    <source>
        <dbReference type="EMBL" id="KAK2942032.1"/>
    </source>
</evidence>